<comment type="caution">
    <text evidence="1">The sequence shown here is derived from an EMBL/GenBank/DDBJ whole genome shotgun (WGS) entry which is preliminary data.</text>
</comment>
<keyword evidence="2" id="KW-1185">Reference proteome</keyword>
<name>A0A2P2CXL8_9LEPT</name>
<protein>
    <submittedName>
        <fullName evidence="1">Uncharacterized protein</fullName>
    </submittedName>
</protein>
<sequence length="73" mass="7918">MTLAKGGTIIKMSPIAIGIFVPSNSELLIQDTKPGSQIERQIPIPIAIKIQTVRNLSINDNLFSGTVSEDINR</sequence>
<dbReference type="EMBL" id="BFAY01000001">
    <property type="protein sequence ID" value="GBF37144.1"/>
    <property type="molecule type" value="Genomic_DNA"/>
</dbReference>
<reference evidence="1 2" key="1">
    <citation type="submission" date="2018-02" db="EMBL/GenBank/DDBJ databases">
        <title>Novel Leptospira species isolated from soil and water in Japan.</title>
        <authorList>
            <person name="Nakao R."/>
            <person name="Masuzawa T."/>
        </authorList>
    </citation>
    <scope>NUCLEOTIDE SEQUENCE [LARGE SCALE GENOMIC DNA]</scope>
    <source>
        <strain evidence="1 2">E8</strain>
    </source>
</reference>
<gene>
    <name evidence="1" type="ORF">LPTSP1_01220</name>
</gene>
<accession>A0A2P2CXL8</accession>
<dbReference type="Proteomes" id="UP000245076">
    <property type="component" value="Unassembled WGS sequence"/>
</dbReference>
<proteinExistence type="predicted"/>
<dbReference type="AlphaFoldDB" id="A0A2P2CXL8"/>
<evidence type="ECO:0000313" key="1">
    <source>
        <dbReference type="EMBL" id="GBF37144.1"/>
    </source>
</evidence>
<evidence type="ECO:0000313" key="2">
    <source>
        <dbReference type="Proteomes" id="UP000245076"/>
    </source>
</evidence>
<organism evidence="1 2">
    <name type="scientific">Leptospira johnsonii</name>
    <dbReference type="NCBI Taxonomy" id="1917820"/>
    <lineage>
        <taxon>Bacteria</taxon>
        <taxon>Pseudomonadati</taxon>
        <taxon>Spirochaetota</taxon>
        <taxon>Spirochaetia</taxon>
        <taxon>Leptospirales</taxon>
        <taxon>Leptospiraceae</taxon>
        <taxon>Leptospira</taxon>
    </lineage>
</organism>